<evidence type="ECO:0000256" key="5">
    <source>
        <dbReference type="ARBA" id="ARBA00048204"/>
    </source>
</evidence>
<comment type="caution">
    <text evidence="7">The sequence shown here is derived from an EMBL/GenBank/DDBJ whole genome shotgun (WGS) entry which is preliminary data.</text>
</comment>
<proteinExistence type="inferred from homology"/>
<dbReference type="GO" id="GO:0006400">
    <property type="term" value="P:tRNA modification"/>
    <property type="evidence" value="ECO:0007669"/>
    <property type="project" value="TreeGrafter"/>
</dbReference>
<evidence type="ECO:0000256" key="2">
    <source>
        <dbReference type="ARBA" id="ARBA00035119"/>
    </source>
</evidence>
<dbReference type="PANTHER" id="PTHR21314">
    <property type="entry name" value="QUEUOSINE 5'-PHOSPHATE N-GLYCOSYLASE_HYDROLASE-RELATED"/>
    <property type="match status" value="1"/>
</dbReference>
<dbReference type="EC" id="3.2.2.-" evidence="6"/>
<dbReference type="Proteomes" id="UP001383192">
    <property type="component" value="Unassembled WGS sequence"/>
</dbReference>
<dbReference type="EMBL" id="JAYKXP010000038">
    <property type="protein sequence ID" value="KAK7040162.1"/>
    <property type="molecule type" value="Genomic_DNA"/>
</dbReference>
<sequence length="483" mass="54172">MTILQVPLNEAYSTIDEKKVLEKVLLEAGGNPVKESAEYAVKKKTNLVEINQEGVSIAAQYIHEKLLSESYTPRTWRTHPLHILPQEPHSPSDPWNKTVLDWIFLISSLNFSFWSEKEGQPDRYGVEWQASWDNDEKRLYTGYWSLVAALNKGSSRCFLCHHEELIGASRTAMQNGIPITDPAFYGSETLCPDSLIESVFCEAEQCNEGMPLLQQRISIMREVGFILTNVGRLVRSDAETNLSVPSLQAFDGSYQGLLLELQRRHDGQATAIDLVKLITDTFPSFRDEVYLDGRKGKAQGPLPIAMPADLVCIWKRAQILVADTWAAFYPDPSVTSTHPLFPGDRGAAIHDLTMFADYRVPQIMHHLRILSYPSSLVDALRNGTPLEPGSREEISLRAASIVGVERVREEIIKMLNGSGTVGTRAGFTLTKDGVKHSAPHVSSVLIDFFLWDLAKRLERGEEKIEGIDTADILPAHRTRSIWY</sequence>
<evidence type="ECO:0000256" key="4">
    <source>
        <dbReference type="ARBA" id="ARBA00035393"/>
    </source>
</evidence>
<dbReference type="PANTHER" id="PTHR21314:SF0">
    <property type="entry name" value="QUEUOSINE 5'-PHOSPHATE N-GLYCOSYLASE_HYDROLASE"/>
    <property type="match status" value="1"/>
</dbReference>
<reference evidence="7 8" key="1">
    <citation type="submission" date="2024-01" db="EMBL/GenBank/DDBJ databases">
        <title>A draft genome for a cacao thread blight-causing isolate of Paramarasmius palmivorus.</title>
        <authorList>
            <person name="Baruah I.K."/>
            <person name="Bukari Y."/>
            <person name="Amoako-Attah I."/>
            <person name="Meinhardt L.W."/>
            <person name="Bailey B.A."/>
            <person name="Cohen S.P."/>
        </authorList>
    </citation>
    <scope>NUCLEOTIDE SEQUENCE [LARGE SCALE GENOMIC DNA]</scope>
    <source>
        <strain evidence="7 8">GH-12</strain>
    </source>
</reference>
<dbReference type="GO" id="GO:0016787">
    <property type="term" value="F:hydrolase activity"/>
    <property type="evidence" value="ECO:0007669"/>
    <property type="project" value="UniProtKB-KW"/>
</dbReference>
<evidence type="ECO:0000313" key="7">
    <source>
        <dbReference type="EMBL" id="KAK7040162.1"/>
    </source>
</evidence>
<comment type="similarity">
    <text evidence="2 6">Belongs to the QNG1 protein family.</text>
</comment>
<gene>
    <name evidence="7" type="ORF">VNI00_009968</name>
</gene>
<evidence type="ECO:0000256" key="1">
    <source>
        <dbReference type="ARBA" id="ARBA00022801"/>
    </source>
</evidence>
<comment type="catalytic activity">
    <reaction evidence="5 6">
        <text>queuosine 5'-phosphate + H2O = queuine + D-ribose 5-phosphate</text>
        <dbReference type="Rhea" id="RHEA:75387"/>
        <dbReference type="ChEBI" id="CHEBI:15377"/>
        <dbReference type="ChEBI" id="CHEBI:17433"/>
        <dbReference type="ChEBI" id="CHEBI:78346"/>
        <dbReference type="ChEBI" id="CHEBI:194371"/>
    </reaction>
    <physiologicalReaction direction="left-to-right" evidence="5 6">
        <dbReference type="Rhea" id="RHEA:75388"/>
    </physiologicalReaction>
</comment>
<keyword evidence="1 6" id="KW-0378">Hydrolase</keyword>
<protein>
    <recommendedName>
        <fullName evidence="3 6">Queuosine 5'-phosphate N-glycosylase/hydrolase</fullName>
        <ecNumber evidence="6">3.2.2.-</ecNumber>
    </recommendedName>
    <alternativeName>
        <fullName evidence="4 6">Queuosine-nucleotide N-glycosylase/hydrolase</fullName>
    </alternativeName>
</protein>
<comment type="function">
    <text evidence="6">Catalyzes the hydrolysis of queuosine 5'-phosphate, releasing the nucleobase queuine (q). Is required for salvage of queuine from exogenous queuosine (Q) that is imported and then converted to queuosine 5'-phosphate intracellularly.</text>
</comment>
<evidence type="ECO:0000256" key="6">
    <source>
        <dbReference type="RuleBase" id="RU365002"/>
    </source>
</evidence>
<evidence type="ECO:0000256" key="3">
    <source>
        <dbReference type="ARBA" id="ARBA00035306"/>
    </source>
</evidence>
<dbReference type="Pfam" id="PF10343">
    <property type="entry name" value="Q_salvage"/>
    <property type="match status" value="1"/>
</dbReference>
<dbReference type="InterPro" id="IPR019438">
    <property type="entry name" value="Q_salvage"/>
</dbReference>
<dbReference type="AlphaFoldDB" id="A0AAW0CNW6"/>
<keyword evidence="8" id="KW-1185">Reference proteome</keyword>
<accession>A0AAW0CNW6</accession>
<organism evidence="7 8">
    <name type="scientific">Paramarasmius palmivorus</name>
    <dbReference type="NCBI Taxonomy" id="297713"/>
    <lineage>
        <taxon>Eukaryota</taxon>
        <taxon>Fungi</taxon>
        <taxon>Dikarya</taxon>
        <taxon>Basidiomycota</taxon>
        <taxon>Agaricomycotina</taxon>
        <taxon>Agaricomycetes</taxon>
        <taxon>Agaricomycetidae</taxon>
        <taxon>Agaricales</taxon>
        <taxon>Marasmiineae</taxon>
        <taxon>Marasmiaceae</taxon>
        <taxon>Paramarasmius</taxon>
    </lineage>
</organism>
<evidence type="ECO:0000313" key="8">
    <source>
        <dbReference type="Proteomes" id="UP001383192"/>
    </source>
</evidence>
<name>A0AAW0CNW6_9AGAR</name>